<evidence type="ECO:0000256" key="3">
    <source>
        <dbReference type="PROSITE-ProRule" id="PRU00317"/>
    </source>
</evidence>
<dbReference type="SUPFAM" id="SSF54928">
    <property type="entry name" value="RNA-binding domain, RBD"/>
    <property type="match status" value="2"/>
</dbReference>
<protein>
    <recommendedName>
        <fullName evidence="5">RRM domain-containing protein</fullName>
    </recommendedName>
</protein>
<dbReference type="Gene3D" id="3.30.70.330">
    <property type="match status" value="2"/>
</dbReference>
<evidence type="ECO:0000313" key="6">
    <source>
        <dbReference type="EMBL" id="TIC69694.1"/>
    </source>
</evidence>
<dbReference type="PANTHER" id="PTHR47093">
    <property type="entry name" value="PROTEIN JSN1-RELATED"/>
    <property type="match status" value="1"/>
</dbReference>
<dbReference type="InterPro" id="IPR016024">
    <property type="entry name" value="ARM-type_fold"/>
</dbReference>
<gene>
    <name evidence="6" type="ORF">E3Q01_00222</name>
</gene>
<feature type="domain" description="RRM" evidence="5">
    <location>
        <begin position="318"/>
        <end position="403"/>
    </location>
</feature>
<dbReference type="PROSITE" id="PS50302">
    <property type="entry name" value="PUM"/>
    <property type="match status" value="2"/>
</dbReference>
<feature type="compositionally biased region" description="Polar residues" evidence="4">
    <location>
        <begin position="15"/>
        <end position="29"/>
    </location>
</feature>
<dbReference type="Pfam" id="PF00076">
    <property type="entry name" value="RRM_1"/>
    <property type="match status" value="2"/>
</dbReference>
<dbReference type="Gene3D" id="3.90.226.10">
    <property type="entry name" value="2-enoyl-CoA Hydratase, Chain A, domain 1"/>
    <property type="match status" value="1"/>
</dbReference>
<dbReference type="PANTHER" id="PTHR47093:SF1">
    <property type="entry name" value="PROTEIN JSN1-RELATED"/>
    <property type="match status" value="1"/>
</dbReference>
<dbReference type="GO" id="GO:0003824">
    <property type="term" value="F:catalytic activity"/>
    <property type="evidence" value="ECO:0007669"/>
    <property type="project" value="InterPro"/>
</dbReference>
<dbReference type="Pfam" id="PF16113">
    <property type="entry name" value="ECH_2"/>
    <property type="match status" value="1"/>
</dbReference>
<dbReference type="Gene3D" id="1.25.10.10">
    <property type="entry name" value="Leucine-rich Repeat Variant"/>
    <property type="match status" value="1"/>
</dbReference>
<evidence type="ECO:0000256" key="4">
    <source>
        <dbReference type="SAM" id="MobiDB-lite"/>
    </source>
</evidence>
<dbReference type="InterPro" id="IPR000504">
    <property type="entry name" value="RRM_dom"/>
</dbReference>
<feature type="region of interest" description="Disordered" evidence="4">
    <location>
        <begin position="680"/>
        <end position="712"/>
    </location>
</feature>
<dbReference type="GO" id="GO:0000288">
    <property type="term" value="P:nuclear-transcribed mRNA catabolic process, deadenylation-dependent decay"/>
    <property type="evidence" value="ECO:0007669"/>
    <property type="project" value="TreeGrafter"/>
</dbReference>
<sequence>MANNNLHYLSKRALQIQQEEGIPSNSPTRPSVRRARAGTLPSNLATVAPLPTLNLSQAGLSSAAIESLDYNSQRPGLRHSHSSALQPEKSPRLRSGSLTLPPSSPSVQRLADPFGSRFFYSRSNSQVGAVGEEVSRPSDLPSEDACLRTLDYLGLDDPPSSPSSPKPTLSIPPQGFAKSISLNSPTRSRAYTLSTSKAADPFKSSFTAPADHLHPSSANLINSNPLADFQAFPTQPQPQDPLINGLSSSQSSRPRAISMGILDEPDVMRAPARSGVPFPDAQPHPLQQSFNSYDLELSQLDDPYSTLNQVQSQQVPTRSLWIGGLDSRTTAQELMHVFAPYGAIESLRLLTDKECGFVNFVEKSDALRARDDVMHRLGGRIPTSSANGGSASTTPVRIGFGKIDSPQNPPSTSSLLNSSGGNLPVQVPANMSNQINFDGTTEQPTRALWLGSIPSTTTPATLLALFGPFGPIESARVLTHKNCGFVNFERLDDAVRARKSLNGRELLGPEIGAVRVGFAKVPVKTTGIDDSANTIIFPSSTTAPNGGHPQALAHSLVGVQGVSDISIEQQLASGQTENYRSNLMINLLQNGAKEGVVNSISPKLEQVNPEERPSVNDQQMIMSILSAGHESRDEDIRSVSELRPAATYYTSIPPVLPATNGIDNQPIRKFDSSKLRELRKKLENQDEDKRRASTDEELYDDDNSQFPFSDDPEILATKPMSEGGLIDNIVDLASDYIGNTIIQKLFEICSFESKMRMLNELAPHLAMIGCHKNGTWAAQKIIDCATTSQEVELIVQHLRPFTPPLLLDQFGLKTFSLNRPKALNALNQEMMILIKNRIKEWDSNPSTGVILSSGVGKAYCAGGDVKSIALNPNKDDALNILKDEFELDHQLAVLTKPYVALMDGYTMGGGAGISLPAPIRVSTDNTVFAFPETRLGYAPDVGASYYLSRLDGQLGAYLSLTGNSVSGSDLYHLGLSTHHVSPSLFPALVGRLSDLSSSPVTGSDVNSVIDEFTTQPLPKLSETLMGAHRQAIDDAFGQSSVEEIIQVLENFKENRPEVGKWAAETLETLYDRPPTSLKVALEAVRRGVKMHNVAQALQQELTFANQFIYNSDDFRAGVTAVLVNKTKEVPQWQPNNLKDIRKNDVIGSYFTTTENTSDKLEIRNEKKPLYDFFHFALPTEREIEDYIRGSHPASGNNAVRRNEALTFFKTQDNAKYGVTEKVNEVIDRCTIEEKGGYLKWR</sequence>
<evidence type="ECO:0000256" key="2">
    <source>
        <dbReference type="PROSITE-ProRule" id="PRU00176"/>
    </source>
</evidence>
<dbReference type="CDD" id="cd00590">
    <property type="entry name" value="RRM_SF"/>
    <property type="match status" value="1"/>
</dbReference>
<dbReference type="InterPro" id="IPR011989">
    <property type="entry name" value="ARM-like"/>
</dbReference>
<reference evidence="6 7" key="1">
    <citation type="submission" date="2019-03" db="EMBL/GenBank/DDBJ databases">
        <title>Sequencing 25 genomes of Wallemia mellicola.</title>
        <authorList>
            <person name="Gostincar C."/>
        </authorList>
    </citation>
    <scope>NUCLEOTIDE SEQUENCE [LARGE SCALE GENOMIC DNA]</scope>
    <source>
        <strain evidence="6 7">EXF-757</strain>
    </source>
</reference>
<evidence type="ECO:0000259" key="5">
    <source>
        <dbReference type="PROSITE" id="PS50102"/>
    </source>
</evidence>
<dbReference type="CDD" id="cd06558">
    <property type="entry name" value="crotonase-like"/>
    <property type="match status" value="1"/>
</dbReference>
<dbReference type="InterPro" id="IPR035979">
    <property type="entry name" value="RBD_domain_sf"/>
</dbReference>
<feature type="region of interest" description="Disordered" evidence="4">
    <location>
        <begin position="73"/>
        <end position="107"/>
    </location>
</feature>
<proteinExistence type="predicted"/>
<feature type="repeat" description="Pumilio" evidence="3">
    <location>
        <begin position="724"/>
        <end position="759"/>
    </location>
</feature>
<feature type="region of interest" description="Disordered" evidence="4">
    <location>
        <begin position="15"/>
        <end position="38"/>
    </location>
</feature>
<dbReference type="InterPro" id="IPR029045">
    <property type="entry name" value="ClpP/crotonase-like_dom_sf"/>
</dbReference>
<dbReference type="InterPro" id="IPR018376">
    <property type="entry name" value="Enoyl-CoA_hyd/isom_CS"/>
</dbReference>
<dbReference type="EMBL" id="SPRX01000002">
    <property type="protein sequence ID" value="TIC69694.1"/>
    <property type="molecule type" value="Genomic_DNA"/>
</dbReference>
<accession>A0A4T0TWH5</accession>
<dbReference type="GO" id="GO:0003723">
    <property type="term" value="F:RNA binding"/>
    <property type="evidence" value="ECO:0007669"/>
    <property type="project" value="UniProtKB-UniRule"/>
</dbReference>
<dbReference type="Pfam" id="PF00806">
    <property type="entry name" value="PUF"/>
    <property type="match status" value="2"/>
</dbReference>
<feature type="region of interest" description="Disordered" evidence="4">
    <location>
        <begin position="152"/>
        <end position="183"/>
    </location>
</feature>
<feature type="repeat" description="Pumilio" evidence="3">
    <location>
        <begin position="760"/>
        <end position="796"/>
    </location>
</feature>
<dbReference type="SMART" id="SM00025">
    <property type="entry name" value="Pumilio"/>
    <property type="match status" value="2"/>
</dbReference>
<dbReference type="PROSITE" id="PS50102">
    <property type="entry name" value="RRM"/>
    <property type="match status" value="2"/>
</dbReference>
<keyword evidence="2" id="KW-0694">RNA-binding</keyword>
<dbReference type="SUPFAM" id="SSF48371">
    <property type="entry name" value="ARM repeat"/>
    <property type="match status" value="1"/>
</dbReference>
<dbReference type="Proteomes" id="UP000310708">
    <property type="component" value="Unassembled WGS sequence"/>
</dbReference>
<dbReference type="InterPro" id="IPR012677">
    <property type="entry name" value="Nucleotide-bd_a/b_plait_sf"/>
</dbReference>
<evidence type="ECO:0000313" key="7">
    <source>
        <dbReference type="Proteomes" id="UP000310708"/>
    </source>
</evidence>
<keyword evidence="1" id="KW-0677">Repeat</keyword>
<dbReference type="InterPro" id="IPR052645">
    <property type="entry name" value="Pumilio_domain_protein"/>
</dbReference>
<dbReference type="InterPro" id="IPR001313">
    <property type="entry name" value="Pumilio_RNA-bd_rpt"/>
</dbReference>
<dbReference type="AlphaFoldDB" id="A0A4T0TWH5"/>
<dbReference type="SMART" id="SM00360">
    <property type="entry name" value="RRM"/>
    <property type="match status" value="2"/>
</dbReference>
<dbReference type="InterPro" id="IPR045004">
    <property type="entry name" value="ECH_dom"/>
</dbReference>
<dbReference type="NCBIfam" id="NF004127">
    <property type="entry name" value="PRK05617.1"/>
    <property type="match status" value="1"/>
</dbReference>
<dbReference type="SUPFAM" id="SSF52096">
    <property type="entry name" value="ClpP/crotonase"/>
    <property type="match status" value="1"/>
</dbReference>
<feature type="compositionally biased region" description="Basic and acidic residues" evidence="4">
    <location>
        <begin position="680"/>
        <end position="694"/>
    </location>
</feature>
<dbReference type="PROSITE" id="PS00166">
    <property type="entry name" value="ENOYL_COA_HYDRATASE"/>
    <property type="match status" value="1"/>
</dbReference>
<evidence type="ECO:0000256" key="1">
    <source>
        <dbReference type="ARBA" id="ARBA00022737"/>
    </source>
</evidence>
<name>A0A4T0TWH5_9BASI</name>
<organism evidence="6 7">
    <name type="scientific">Wallemia mellicola</name>
    <dbReference type="NCBI Taxonomy" id="1708541"/>
    <lineage>
        <taxon>Eukaryota</taxon>
        <taxon>Fungi</taxon>
        <taxon>Dikarya</taxon>
        <taxon>Basidiomycota</taxon>
        <taxon>Wallemiomycotina</taxon>
        <taxon>Wallemiomycetes</taxon>
        <taxon>Wallemiales</taxon>
        <taxon>Wallemiaceae</taxon>
        <taxon>Wallemia</taxon>
    </lineage>
</organism>
<comment type="caution">
    <text evidence="6">The sequence shown here is derived from an EMBL/GenBank/DDBJ whole genome shotgun (WGS) entry which is preliminary data.</text>
</comment>
<feature type="domain" description="RRM" evidence="5">
    <location>
        <begin position="446"/>
        <end position="521"/>
    </location>
</feature>